<organism evidence="2 3">
    <name type="scientific">Arenimonas oryziterrae DSM 21050 = YC6267</name>
    <dbReference type="NCBI Taxonomy" id="1121015"/>
    <lineage>
        <taxon>Bacteria</taxon>
        <taxon>Pseudomonadati</taxon>
        <taxon>Pseudomonadota</taxon>
        <taxon>Gammaproteobacteria</taxon>
        <taxon>Lysobacterales</taxon>
        <taxon>Lysobacteraceae</taxon>
        <taxon>Arenimonas</taxon>
    </lineage>
</organism>
<proteinExistence type="predicted"/>
<accession>A0A091AWB7</accession>
<reference evidence="2 3" key="1">
    <citation type="submission" date="2013-09" db="EMBL/GenBank/DDBJ databases">
        <title>Genome sequencing of Arenimonas oryziterrae.</title>
        <authorList>
            <person name="Chen F."/>
            <person name="Wang G."/>
        </authorList>
    </citation>
    <scope>NUCLEOTIDE SEQUENCE [LARGE SCALE GENOMIC DNA]</scope>
    <source>
        <strain evidence="2 3">YC6267</strain>
    </source>
</reference>
<gene>
    <name evidence="2" type="ORF">N789_09895</name>
</gene>
<evidence type="ECO:0000256" key="1">
    <source>
        <dbReference type="SAM" id="SignalP"/>
    </source>
</evidence>
<dbReference type="OrthoDB" id="5976887at2"/>
<dbReference type="PATRIC" id="fig|1121015.4.peg.1465"/>
<dbReference type="EMBL" id="AVCI01000005">
    <property type="protein sequence ID" value="KFN43577.1"/>
    <property type="molecule type" value="Genomic_DNA"/>
</dbReference>
<evidence type="ECO:0000313" key="3">
    <source>
        <dbReference type="Proteomes" id="UP000029385"/>
    </source>
</evidence>
<evidence type="ECO:0000313" key="2">
    <source>
        <dbReference type="EMBL" id="KFN43577.1"/>
    </source>
</evidence>
<comment type="caution">
    <text evidence="2">The sequence shown here is derived from an EMBL/GenBank/DDBJ whole genome shotgun (WGS) entry which is preliminary data.</text>
</comment>
<feature type="signal peptide" evidence="1">
    <location>
        <begin position="1"/>
        <end position="25"/>
    </location>
</feature>
<feature type="chain" id="PRO_5001868829" description="TonB C-terminal domain-containing protein" evidence="1">
    <location>
        <begin position="26"/>
        <end position="195"/>
    </location>
</feature>
<dbReference type="AlphaFoldDB" id="A0A091AWB7"/>
<evidence type="ECO:0008006" key="4">
    <source>
        <dbReference type="Google" id="ProtNLM"/>
    </source>
</evidence>
<dbReference type="Gene3D" id="3.30.1150.10">
    <property type="match status" value="1"/>
</dbReference>
<dbReference type="Proteomes" id="UP000029385">
    <property type="component" value="Unassembled WGS sequence"/>
</dbReference>
<protein>
    <recommendedName>
        <fullName evidence="4">TonB C-terminal domain-containing protein</fullName>
    </recommendedName>
</protein>
<keyword evidence="1" id="KW-0732">Signal</keyword>
<sequence length="195" mass="21534">MRPTVRFTRNLLAGVLAAASSVGLAQPLYQRDVVNEGSIARWWRLADGVTLSSPSYPKAMESRAPDVCVNIGYMVNKDGSVSDLLLLKFWSSEGEQALSDSEMDAFLQPAAAVMKQWRFARKVDGPVPHPVYTSASMMFFGGKTGADASSIRAHCAIPDLAEFIDEWRNGGDTNRDKLAHFHQRRNFSEVLPTLK</sequence>
<dbReference type="RefSeq" id="WP_022968442.1">
    <property type="nucleotide sequence ID" value="NZ_ATVD01000001.1"/>
</dbReference>
<keyword evidence="3" id="KW-1185">Reference proteome</keyword>
<name>A0A091AWB7_9GAMM</name>
<dbReference type="STRING" id="1121015.GCA_000420545_00791"/>